<proteinExistence type="predicted"/>
<dbReference type="EMBL" id="CAADFY010000145">
    <property type="protein sequence ID" value="VFK58498.1"/>
    <property type="molecule type" value="Genomic_DNA"/>
</dbReference>
<evidence type="ECO:0000313" key="3">
    <source>
        <dbReference type="EMBL" id="VFK67358.1"/>
    </source>
</evidence>
<sequence length="167" mass="17481">MGRPYGVDRLVATAAAGEVSATGVNGTQLLAETLLRGPNGLDYEILTVVALGDGDTPVSVRCVDTGSNGNLIEGQTLTLIDPVPGCDNTMTVGASGLTGGAEEESVDDWRIRVADEWNVVVTRGARSDKPDDFRFWAQSAHPSVTSALIQMHVFGLGTVVVRPSVTI</sequence>
<gene>
    <name evidence="3" type="ORF">BECKTUN1418E_GA0071001_11437</name>
    <name evidence="2" type="ORF">BECKTUN1418F_GA0071002_11457</name>
</gene>
<evidence type="ECO:0000313" key="2">
    <source>
        <dbReference type="EMBL" id="VFK58498.1"/>
    </source>
</evidence>
<reference evidence="2" key="1">
    <citation type="submission" date="2019-02" db="EMBL/GenBank/DDBJ databases">
        <authorList>
            <person name="Gruber-Vodicka R. H."/>
            <person name="Seah K. B. B."/>
        </authorList>
    </citation>
    <scope>NUCLEOTIDE SEQUENCE</scope>
    <source>
        <strain evidence="3">BECK_BY2</strain>
        <strain evidence="2">BECK_BY3</strain>
    </source>
</reference>
<dbReference type="Pfam" id="PF04865">
    <property type="entry name" value="Baseplate_J"/>
    <property type="match status" value="1"/>
</dbReference>
<dbReference type="PANTHER" id="PTHR37829:SF3">
    <property type="entry name" value="PROTEIN JAYE-RELATED"/>
    <property type="match status" value="1"/>
</dbReference>
<dbReference type="PANTHER" id="PTHR37829">
    <property type="entry name" value="PHAGE-LIKE ELEMENT PBSX PROTEIN XKDT"/>
    <property type="match status" value="1"/>
</dbReference>
<dbReference type="EMBL" id="CAADFV010000143">
    <property type="protein sequence ID" value="VFK67358.1"/>
    <property type="molecule type" value="Genomic_DNA"/>
</dbReference>
<dbReference type="InterPro" id="IPR052399">
    <property type="entry name" value="Phage_Baseplate_Assmbl_Protein"/>
</dbReference>
<accession>A0A450ZXK8</accession>
<dbReference type="AlphaFoldDB" id="A0A450ZXK8"/>
<feature type="domain" description="Baseplate protein J-like barrel" evidence="1">
    <location>
        <begin position="19"/>
        <end position="91"/>
    </location>
</feature>
<name>A0A450ZXK8_9GAMM</name>
<evidence type="ECO:0000259" key="1">
    <source>
        <dbReference type="Pfam" id="PF04865"/>
    </source>
</evidence>
<protein>
    <submittedName>
        <fullName evidence="2">Baseplate J-like protein</fullName>
    </submittedName>
</protein>
<dbReference type="InterPro" id="IPR006949">
    <property type="entry name" value="Barrel_Baseplate_J-like"/>
</dbReference>
<organism evidence="2">
    <name type="scientific">Candidatus Kentrum sp. TUN</name>
    <dbReference type="NCBI Taxonomy" id="2126343"/>
    <lineage>
        <taxon>Bacteria</taxon>
        <taxon>Pseudomonadati</taxon>
        <taxon>Pseudomonadota</taxon>
        <taxon>Gammaproteobacteria</taxon>
        <taxon>Candidatus Kentrum</taxon>
    </lineage>
</organism>